<gene>
    <name evidence="6" type="ORF">GCM10010339_59400</name>
</gene>
<evidence type="ECO:0000256" key="4">
    <source>
        <dbReference type="RuleBase" id="RU361187"/>
    </source>
</evidence>
<comment type="similarity">
    <text evidence="1 4">Belongs to the glycosyl hydrolase 43 family.</text>
</comment>
<dbReference type="SUPFAM" id="SSF50370">
    <property type="entry name" value="Ricin B-like lectins"/>
    <property type="match status" value="1"/>
</dbReference>
<evidence type="ECO:0000256" key="1">
    <source>
        <dbReference type="ARBA" id="ARBA00009865"/>
    </source>
</evidence>
<name>A0A919D5G8_9ACTN</name>
<dbReference type="AlphaFoldDB" id="A0A919D5G8"/>
<dbReference type="PANTHER" id="PTHR22925">
    <property type="entry name" value="GLYCOSYL HYDROLASE 43 FAMILY MEMBER"/>
    <property type="match status" value="1"/>
</dbReference>
<evidence type="ECO:0000256" key="2">
    <source>
        <dbReference type="ARBA" id="ARBA00022801"/>
    </source>
</evidence>
<reference evidence="6" key="2">
    <citation type="submission" date="2020-09" db="EMBL/GenBank/DDBJ databases">
        <authorList>
            <person name="Sun Q."/>
            <person name="Ohkuma M."/>
        </authorList>
    </citation>
    <scope>NUCLEOTIDE SEQUENCE</scope>
    <source>
        <strain evidence="6">JCM 4714</strain>
    </source>
</reference>
<keyword evidence="7" id="KW-1185">Reference proteome</keyword>
<protein>
    <recommendedName>
        <fullName evidence="5">Ricin B lectin domain-containing protein</fullName>
    </recommendedName>
</protein>
<dbReference type="Pfam" id="PF04616">
    <property type="entry name" value="Glyco_hydro_43"/>
    <property type="match status" value="1"/>
</dbReference>
<accession>A0A919D5G8</accession>
<dbReference type="Gene3D" id="2.80.10.50">
    <property type="match status" value="2"/>
</dbReference>
<evidence type="ECO:0000313" key="6">
    <source>
        <dbReference type="EMBL" id="GHE08914.1"/>
    </source>
</evidence>
<comment type="caution">
    <text evidence="6">The sequence shown here is derived from an EMBL/GenBank/DDBJ whole genome shotgun (WGS) entry which is preliminary data.</text>
</comment>
<dbReference type="PANTHER" id="PTHR22925:SF3">
    <property type="entry name" value="GLYCOSYL HYDROLASE FAMILY PROTEIN 43"/>
    <property type="match status" value="1"/>
</dbReference>
<reference evidence="6" key="1">
    <citation type="journal article" date="2014" name="Int. J. Syst. Evol. Microbiol.">
        <title>Complete genome sequence of Corynebacterium casei LMG S-19264T (=DSM 44701T), isolated from a smear-ripened cheese.</title>
        <authorList>
            <consortium name="US DOE Joint Genome Institute (JGI-PGF)"/>
            <person name="Walter F."/>
            <person name="Albersmeier A."/>
            <person name="Kalinowski J."/>
            <person name="Ruckert C."/>
        </authorList>
    </citation>
    <scope>NUCLEOTIDE SEQUENCE</scope>
    <source>
        <strain evidence="6">JCM 4714</strain>
    </source>
</reference>
<evidence type="ECO:0000256" key="3">
    <source>
        <dbReference type="ARBA" id="ARBA00023295"/>
    </source>
</evidence>
<dbReference type="GO" id="GO:0004553">
    <property type="term" value="F:hydrolase activity, hydrolyzing O-glycosyl compounds"/>
    <property type="evidence" value="ECO:0007669"/>
    <property type="project" value="InterPro"/>
</dbReference>
<organism evidence="6 7">
    <name type="scientific">Streptomyces alanosinicus</name>
    <dbReference type="NCBI Taxonomy" id="68171"/>
    <lineage>
        <taxon>Bacteria</taxon>
        <taxon>Bacillati</taxon>
        <taxon>Actinomycetota</taxon>
        <taxon>Actinomycetes</taxon>
        <taxon>Kitasatosporales</taxon>
        <taxon>Streptomycetaceae</taxon>
        <taxon>Streptomyces</taxon>
    </lineage>
</organism>
<dbReference type="InterPro" id="IPR035992">
    <property type="entry name" value="Ricin_B-like_lectins"/>
</dbReference>
<dbReference type="PROSITE" id="PS50231">
    <property type="entry name" value="RICIN_B_LECTIN"/>
    <property type="match status" value="1"/>
</dbReference>
<dbReference type="Proteomes" id="UP000655443">
    <property type="component" value="Unassembled WGS sequence"/>
</dbReference>
<sequence length="320" mass="34803">MIYNSTTGKFVMWMHKENGTDYSQSRAAVAVSDTVDGDYTWRGSFRPPSGTTSRDMTLFKDDDGTAYQITFAAGNADLHVYKLTADYTGYDTLVANPWPGNYRESPALFKRDGVYFMLTSGTSGWNPNQQKYATATSLAGPWTAMADVGDATAYGSQTAFVLPVQGTAGTSYLYLGDRWGNSMGGTVNDSQYVWLPLTFPTRTTMNLPWYPQTAIDTAAGTVTGVDGGPYYSLIAQHSGKCLDVANASTADGAYVNQYHCTTGTNQQWRFQDRPGGYYSLVARHSGKCLDVANASTADGTRLIQWPCGTGTNQQFQRPAV</sequence>
<dbReference type="SUPFAM" id="SSF75005">
    <property type="entry name" value="Arabinanase/levansucrase/invertase"/>
    <property type="match status" value="1"/>
</dbReference>
<proteinExistence type="inferred from homology"/>
<dbReference type="InterPro" id="IPR023296">
    <property type="entry name" value="Glyco_hydro_beta-prop_sf"/>
</dbReference>
<dbReference type="GO" id="GO:0005975">
    <property type="term" value="P:carbohydrate metabolic process"/>
    <property type="evidence" value="ECO:0007669"/>
    <property type="project" value="InterPro"/>
</dbReference>
<dbReference type="CDD" id="cd18822">
    <property type="entry name" value="GH43_CtGH43-like"/>
    <property type="match status" value="1"/>
</dbReference>
<evidence type="ECO:0000313" key="7">
    <source>
        <dbReference type="Proteomes" id="UP000655443"/>
    </source>
</evidence>
<evidence type="ECO:0000259" key="5">
    <source>
        <dbReference type="Pfam" id="PF14200"/>
    </source>
</evidence>
<feature type="domain" description="Ricin B lectin" evidence="5">
    <location>
        <begin position="227"/>
        <end position="305"/>
    </location>
</feature>
<dbReference type="InterPro" id="IPR006710">
    <property type="entry name" value="Glyco_hydro_43"/>
</dbReference>
<keyword evidence="3 4" id="KW-0326">Glycosidase</keyword>
<keyword evidence="2 4" id="KW-0378">Hydrolase</keyword>
<dbReference type="EMBL" id="BMVG01000018">
    <property type="protein sequence ID" value="GHE08914.1"/>
    <property type="molecule type" value="Genomic_DNA"/>
</dbReference>
<dbReference type="Pfam" id="PF14200">
    <property type="entry name" value="RicinB_lectin_2"/>
    <property type="match status" value="1"/>
</dbReference>
<dbReference type="InterPro" id="IPR000772">
    <property type="entry name" value="Ricin_B_lectin"/>
</dbReference>
<dbReference type="Gene3D" id="2.115.10.20">
    <property type="entry name" value="Glycosyl hydrolase domain, family 43"/>
    <property type="match status" value="1"/>
</dbReference>